<organism evidence="1 2">
    <name type="scientific">Yoonia rhodophyticola</name>
    <dbReference type="NCBI Taxonomy" id="3137370"/>
    <lineage>
        <taxon>Bacteria</taxon>
        <taxon>Pseudomonadati</taxon>
        <taxon>Pseudomonadota</taxon>
        <taxon>Alphaproteobacteria</taxon>
        <taxon>Rhodobacterales</taxon>
        <taxon>Paracoccaceae</taxon>
        <taxon>Yoonia</taxon>
    </lineage>
</organism>
<dbReference type="KEGG" id="yrh:AABB31_20280"/>
<gene>
    <name evidence="1" type="ORF">AABB31_20280</name>
</gene>
<accession>A0AAN0M9X0</accession>
<dbReference type="RefSeq" id="WP_373635174.1">
    <property type="nucleotide sequence ID" value="NZ_CP151767.2"/>
</dbReference>
<dbReference type="AlphaFoldDB" id="A0AAN0M9X0"/>
<evidence type="ECO:0008006" key="3">
    <source>
        <dbReference type="Google" id="ProtNLM"/>
    </source>
</evidence>
<keyword evidence="2" id="KW-1185">Reference proteome</keyword>
<protein>
    <recommendedName>
        <fullName evidence="3">Porin family protein</fullName>
    </recommendedName>
</protein>
<dbReference type="Proteomes" id="UP001470809">
    <property type="component" value="Chromosome"/>
</dbReference>
<reference evidence="2" key="1">
    <citation type="submission" date="2024-04" db="EMBL/GenBank/DDBJ databases">
        <title>Phylogenomic analyses of a clade within the roseobacter group suggest taxonomic reassignments of species of the genera Aestuariivita, Citreicella, Loktanella, Nautella, Pelagibaca, Ruegeria, Thalassobius, Thiobacimonas and Tropicibacter, and the proposal o.</title>
        <authorList>
            <person name="Jeon C.O."/>
        </authorList>
    </citation>
    <scope>NUCLEOTIDE SEQUENCE [LARGE SCALE GENOMIC DNA]</scope>
    <source>
        <strain evidence="2">SS1-5</strain>
    </source>
</reference>
<evidence type="ECO:0000313" key="2">
    <source>
        <dbReference type="Proteomes" id="UP001470809"/>
    </source>
</evidence>
<dbReference type="EMBL" id="CP151767">
    <property type="protein sequence ID" value="WZU67258.2"/>
    <property type="molecule type" value="Genomic_DNA"/>
</dbReference>
<sequence>MTILVMAGLAQMAQAGAWPREKGQVFIASGGNFLLSDGAELPVHYDPTFYAEYGLSDRLTVGLDYHTADRGRINTGFVFARFPLDITTGPNRLAAGFALGARVDEFNPVERLLRGSLSWGRGLENGWLSIDASATYGTIDQMYRPKADFTWGMNVNDRWTTAAQLQTGQGFNDDYYAKINPSISYRINDHYRVSLGLVKALTGDEGGAIKLDLWSTF</sequence>
<evidence type="ECO:0000313" key="1">
    <source>
        <dbReference type="EMBL" id="WZU67258.2"/>
    </source>
</evidence>
<reference evidence="1 2" key="2">
    <citation type="submission" date="2024-08" db="EMBL/GenBank/DDBJ databases">
        <title>Phylogenomic analyses of a clade within the roseobacter group suggest taxonomic reassignments of species of the genera Aestuariivita, Citreicella, Loktanella, Nautella, Pelagibaca, Ruegeria, Thalassobius, Thiobacimonas and Tropicibacter, and the proposal o.</title>
        <authorList>
            <person name="Jeon C.O."/>
        </authorList>
    </citation>
    <scope>NUCLEOTIDE SEQUENCE [LARGE SCALE GENOMIC DNA]</scope>
    <source>
        <strain evidence="1 2">SS1-5</strain>
    </source>
</reference>
<proteinExistence type="predicted"/>
<name>A0AAN0M9X0_9RHOB</name>